<accession>A0AA36NB17</accession>
<dbReference type="Proteomes" id="UP001178507">
    <property type="component" value="Unassembled WGS sequence"/>
</dbReference>
<dbReference type="InterPro" id="IPR036020">
    <property type="entry name" value="WW_dom_sf"/>
</dbReference>
<organism evidence="3 4">
    <name type="scientific">Effrenium voratum</name>
    <dbReference type="NCBI Taxonomy" id="2562239"/>
    <lineage>
        <taxon>Eukaryota</taxon>
        <taxon>Sar</taxon>
        <taxon>Alveolata</taxon>
        <taxon>Dinophyceae</taxon>
        <taxon>Suessiales</taxon>
        <taxon>Symbiodiniaceae</taxon>
        <taxon>Effrenium</taxon>
    </lineage>
</organism>
<reference evidence="3" key="1">
    <citation type="submission" date="2023-08" db="EMBL/GenBank/DDBJ databases">
        <authorList>
            <person name="Chen Y."/>
            <person name="Shah S."/>
            <person name="Dougan E. K."/>
            <person name="Thang M."/>
            <person name="Chan C."/>
        </authorList>
    </citation>
    <scope>NUCLEOTIDE SEQUENCE</scope>
</reference>
<proteinExistence type="predicted"/>
<evidence type="ECO:0000259" key="2">
    <source>
        <dbReference type="PROSITE" id="PS50020"/>
    </source>
</evidence>
<evidence type="ECO:0000256" key="1">
    <source>
        <dbReference type="SAM" id="MobiDB-lite"/>
    </source>
</evidence>
<dbReference type="InterPro" id="IPR001202">
    <property type="entry name" value="WW_dom"/>
</dbReference>
<comment type="caution">
    <text evidence="3">The sequence shown here is derived from an EMBL/GenBank/DDBJ whole genome shotgun (WGS) entry which is preliminary data.</text>
</comment>
<dbReference type="Gene3D" id="2.20.70.10">
    <property type="match status" value="1"/>
</dbReference>
<sequence length="364" mass="40158">MSLLELLRLPPTSLVARLSGHLGAWLLQSRRICRPESGTRQSSLSGAVVLLPVYSPYRSWSPDRGARGPRSARMPEGAAAPEARLSLVALLAALRAGGTVAPVTPELLEPPRDRSGHLLIPDLHWDKSEIPSVLRQWEPSFVLSFGALDDVFTRGAAKNTPWSRNTVEFARLGLAQQGSSAPFSVSTPDFKNDVDLDFSDVALSFSGGQRVTFGSLLSAVADPGHALASGETGAIVRLLRSAQAEKARAPRRPRPWWPAPDSRDGWPPRRLEPRPSMWVAVDASDPSRQGRTLDGDVYYWNRETNETTWDRPWGGRRSQLEVPKLREVTGARLRPRRLRPARASQLGLTLEFLGRSGFTRHRPL</sequence>
<protein>
    <recommendedName>
        <fullName evidence="2">WW domain-containing protein</fullName>
    </recommendedName>
</protein>
<feature type="domain" description="WW" evidence="2">
    <location>
        <begin position="272"/>
        <end position="314"/>
    </location>
</feature>
<dbReference type="SUPFAM" id="SSF51045">
    <property type="entry name" value="WW domain"/>
    <property type="match status" value="1"/>
</dbReference>
<keyword evidence="4" id="KW-1185">Reference proteome</keyword>
<evidence type="ECO:0000313" key="3">
    <source>
        <dbReference type="EMBL" id="CAJ1395783.1"/>
    </source>
</evidence>
<dbReference type="AlphaFoldDB" id="A0AA36NB17"/>
<name>A0AA36NB17_9DINO</name>
<gene>
    <name evidence="3" type="ORF">EVOR1521_LOCUS20140</name>
</gene>
<dbReference type="PROSITE" id="PS50020">
    <property type="entry name" value="WW_DOMAIN_2"/>
    <property type="match status" value="1"/>
</dbReference>
<dbReference type="Pfam" id="PF00397">
    <property type="entry name" value="WW"/>
    <property type="match status" value="1"/>
</dbReference>
<dbReference type="CDD" id="cd00201">
    <property type="entry name" value="WW"/>
    <property type="match status" value="1"/>
</dbReference>
<evidence type="ECO:0000313" key="4">
    <source>
        <dbReference type="Proteomes" id="UP001178507"/>
    </source>
</evidence>
<dbReference type="EMBL" id="CAUJNA010003209">
    <property type="protein sequence ID" value="CAJ1395783.1"/>
    <property type="molecule type" value="Genomic_DNA"/>
</dbReference>
<feature type="region of interest" description="Disordered" evidence="1">
    <location>
        <begin position="250"/>
        <end position="269"/>
    </location>
</feature>